<reference evidence="9" key="2">
    <citation type="submission" date="2020-05" db="UniProtKB">
        <authorList>
            <consortium name="EnsemblMetazoa"/>
        </authorList>
    </citation>
    <scope>IDENTIFICATION</scope>
    <source>
        <strain evidence="9">Epiroticus2</strain>
    </source>
</reference>
<keyword evidence="3" id="KW-0378">Hydrolase</keyword>
<evidence type="ECO:0000256" key="4">
    <source>
        <dbReference type="PIRSR" id="PIRSR640255-1"/>
    </source>
</evidence>
<keyword evidence="10" id="KW-1185">Reference proteome</keyword>
<evidence type="ECO:0000313" key="10">
    <source>
        <dbReference type="Proteomes" id="UP000075885"/>
    </source>
</evidence>
<feature type="domain" description="DNA/RNA non-specific endonuclease/pyrophosphatase/phosphodiesterase" evidence="8">
    <location>
        <begin position="465"/>
        <end position="697"/>
    </location>
</feature>
<accession>A0A182PC70</accession>
<dbReference type="GO" id="GO:0006309">
    <property type="term" value="P:apoptotic DNA fragmentation"/>
    <property type="evidence" value="ECO:0007669"/>
    <property type="project" value="TreeGrafter"/>
</dbReference>
<dbReference type="InterPro" id="IPR020821">
    <property type="entry name" value="ENPP1-3/EXOG-like_nuc-like"/>
</dbReference>
<dbReference type="GO" id="GO:0046872">
    <property type="term" value="F:metal ion binding"/>
    <property type="evidence" value="ECO:0007669"/>
    <property type="project" value="UniProtKB-KW"/>
</dbReference>
<dbReference type="PANTHER" id="PTHR13966">
    <property type="entry name" value="ENDONUCLEASE RELATED"/>
    <property type="match status" value="1"/>
</dbReference>
<evidence type="ECO:0000256" key="2">
    <source>
        <dbReference type="ARBA" id="ARBA00022722"/>
    </source>
</evidence>
<comment type="similarity">
    <text evidence="1">Belongs to the DNA/RNA non-specific endonuclease family.</text>
</comment>
<dbReference type="InterPro" id="IPR044925">
    <property type="entry name" value="His-Me_finger_sf"/>
</dbReference>
<name>A0A182PC70_9DIPT</name>
<evidence type="ECO:0000256" key="5">
    <source>
        <dbReference type="PIRSR" id="PIRSR640255-2"/>
    </source>
</evidence>
<dbReference type="InterPro" id="IPR044929">
    <property type="entry name" value="DNA/RNA_non-sp_Endonuclease_sf"/>
</dbReference>
<dbReference type="SMART" id="SM00477">
    <property type="entry name" value="NUC"/>
    <property type="match status" value="1"/>
</dbReference>
<keyword evidence="5" id="KW-0479">Metal-binding</keyword>
<sequence>MFAYLTILAAVVALAHGQCSVNIRTQLNAREPLFLRSNQLWAPNGAALTWNAGETTLIACPGNTIQNTGTVTANIRCVSGTTFNLAGSNVNIADVSCVSRSTGSLQNTGQSCGSGGTLLNLGFDVPSVGFITYIQSCYNMQTASVIYTRHTVGTAPHVQPATSYTTAQQAIRFAQLLGSEAQANRFITSSSYLSRGHLSPDADGIFRPWQWATYFYVNVAPQWQATNAGNWLIIENAARNIAGRLNEDVLIFNGAHDILTLPHVNGQQVPITLEAGGIQAPKWYWKIIKSPRTNAAIALVNNNDPFRTSMPAGEMLCQDVCAQYGWGNANYGNFARGFTYCCTVADLRRAIPSIPAEANASNEPLFLHNNNLWAPAGPWLLWNDCESTVIACPGNKIINTETTDAQITCDSGRIFMVKEDSIDISTIACQYRFRGSVINSFETCGNGGSALRTFHVGFIVPSIGFVTYFSSCYNLQTGSVLYTHHWLAGQAIAHAMRADPRPRFLPEGLPDYINTNNYGQEYQRELFPRLLGLYHHINSTSYLARGHLTPAGDGIFRSWQRATYFYVNAAPMWQQINNRNWGLVEDDVRQRASRLNENVMIFTGTHEILSLTNVYGWPKPITLDDGIIEVPKWFWKIIKSPQTNAAIALVTNNDPFRTEMPEDEMLCQDVCGRYGWARDVYRDFTRGYTYCCKVADLRRAVTSIPDNADALNVLEFGPTLIIQPS</sequence>
<keyword evidence="6" id="KW-0732">Signal</keyword>
<dbReference type="GO" id="GO:0005634">
    <property type="term" value="C:nucleus"/>
    <property type="evidence" value="ECO:0007669"/>
    <property type="project" value="TreeGrafter"/>
</dbReference>
<dbReference type="GO" id="GO:0000014">
    <property type="term" value="F:single-stranded DNA endodeoxyribonuclease activity"/>
    <property type="evidence" value="ECO:0007669"/>
    <property type="project" value="TreeGrafter"/>
</dbReference>
<feature type="signal peptide" evidence="6">
    <location>
        <begin position="1"/>
        <end position="17"/>
    </location>
</feature>
<reference evidence="10" key="1">
    <citation type="submission" date="2013-03" db="EMBL/GenBank/DDBJ databases">
        <title>The Genome Sequence of Anopheles epiroticus epiroticus2.</title>
        <authorList>
            <consortium name="The Broad Institute Genomics Platform"/>
            <person name="Neafsey D.E."/>
            <person name="Howell P."/>
            <person name="Walker B."/>
            <person name="Young S.K."/>
            <person name="Zeng Q."/>
            <person name="Gargeya S."/>
            <person name="Fitzgerald M."/>
            <person name="Haas B."/>
            <person name="Abouelleil A."/>
            <person name="Allen A.W."/>
            <person name="Alvarado L."/>
            <person name="Arachchi H.M."/>
            <person name="Berlin A.M."/>
            <person name="Chapman S.B."/>
            <person name="Gainer-Dewar J."/>
            <person name="Goldberg J."/>
            <person name="Griggs A."/>
            <person name="Gujja S."/>
            <person name="Hansen M."/>
            <person name="Howarth C."/>
            <person name="Imamovic A."/>
            <person name="Ireland A."/>
            <person name="Larimer J."/>
            <person name="McCowan C."/>
            <person name="Murphy C."/>
            <person name="Pearson M."/>
            <person name="Poon T.W."/>
            <person name="Priest M."/>
            <person name="Roberts A."/>
            <person name="Saif S."/>
            <person name="Shea T."/>
            <person name="Sisk P."/>
            <person name="Sykes S."/>
            <person name="Wortman J."/>
            <person name="Nusbaum C."/>
            <person name="Birren B."/>
        </authorList>
    </citation>
    <scope>NUCLEOTIDE SEQUENCE [LARGE SCALE GENOMIC DNA]</scope>
    <source>
        <strain evidence="10">Epiroticus2</strain>
    </source>
</reference>
<dbReference type="SMART" id="SM00892">
    <property type="entry name" value="Endonuclease_NS"/>
    <property type="match status" value="2"/>
</dbReference>
<dbReference type="PANTHER" id="PTHR13966:SF17">
    <property type="entry name" value="ENDONUCLEASE-RELATED"/>
    <property type="match status" value="1"/>
</dbReference>
<evidence type="ECO:0008006" key="11">
    <source>
        <dbReference type="Google" id="ProtNLM"/>
    </source>
</evidence>
<feature type="binding site" evidence="5">
    <location>
        <position position="227"/>
    </location>
    <ligand>
        <name>Mg(2+)</name>
        <dbReference type="ChEBI" id="CHEBI:18420"/>
        <note>catalytic</note>
    </ligand>
</feature>
<dbReference type="GO" id="GO:0004521">
    <property type="term" value="F:RNA endonuclease activity"/>
    <property type="evidence" value="ECO:0007669"/>
    <property type="project" value="TreeGrafter"/>
</dbReference>
<proteinExistence type="inferred from homology"/>
<dbReference type="InterPro" id="IPR001604">
    <property type="entry name" value="Endo_G_ENPP1-like_dom"/>
</dbReference>
<dbReference type="Proteomes" id="UP000075885">
    <property type="component" value="Unassembled WGS sequence"/>
</dbReference>
<dbReference type="GO" id="GO:0003676">
    <property type="term" value="F:nucleic acid binding"/>
    <property type="evidence" value="ECO:0007669"/>
    <property type="project" value="InterPro"/>
</dbReference>
<evidence type="ECO:0000259" key="7">
    <source>
        <dbReference type="SMART" id="SM00477"/>
    </source>
</evidence>
<feature type="domain" description="DNA/RNA non-specific endonuclease/pyrophosphatase/phosphodiesterase" evidence="8">
    <location>
        <begin position="130"/>
        <end position="347"/>
    </location>
</feature>
<dbReference type="VEuPathDB" id="VectorBase:AEPI004525"/>
<evidence type="ECO:0000259" key="8">
    <source>
        <dbReference type="SMART" id="SM00892"/>
    </source>
</evidence>
<dbReference type="AlphaFoldDB" id="A0A182PC70"/>
<feature type="chain" id="PRO_5008131193" description="DNA/RNA non-specific endonuclease domain-containing protein" evidence="6">
    <location>
        <begin position="18"/>
        <end position="725"/>
    </location>
</feature>
<feature type="active site" description="Proton acceptor" evidence="4">
    <location>
        <position position="197"/>
    </location>
</feature>
<keyword evidence="2" id="KW-0540">Nuclease</keyword>
<keyword evidence="3" id="KW-0255">Endonuclease</keyword>
<feature type="domain" description="ENPP1-3/EXOG-like endonuclease/phosphodiesterase" evidence="7">
    <location>
        <begin position="466"/>
        <end position="687"/>
    </location>
</feature>
<protein>
    <recommendedName>
        <fullName evidence="11">DNA/RNA non-specific endonuclease domain-containing protein</fullName>
    </recommendedName>
</protein>
<evidence type="ECO:0000256" key="1">
    <source>
        <dbReference type="ARBA" id="ARBA00010052"/>
    </source>
</evidence>
<evidence type="ECO:0000313" key="9">
    <source>
        <dbReference type="EnsemblMetazoa" id="AEPI004525-PA"/>
    </source>
</evidence>
<dbReference type="STRING" id="199890.A0A182PC70"/>
<dbReference type="InterPro" id="IPR040255">
    <property type="entry name" value="Non-specific_endonuclease"/>
</dbReference>
<evidence type="ECO:0000256" key="6">
    <source>
        <dbReference type="SAM" id="SignalP"/>
    </source>
</evidence>
<dbReference type="EnsemblMetazoa" id="AEPI004525-RA">
    <property type="protein sequence ID" value="AEPI004525-PA"/>
    <property type="gene ID" value="AEPI004525"/>
</dbReference>
<dbReference type="Gene3D" id="3.40.570.10">
    <property type="entry name" value="Extracellular Endonuclease, subunit A"/>
    <property type="match status" value="2"/>
</dbReference>
<dbReference type="SUPFAM" id="SSF54060">
    <property type="entry name" value="His-Me finger endonucleases"/>
    <property type="match status" value="2"/>
</dbReference>
<evidence type="ECO:0000256" key="3">
    <source>
        <dbReference type="ARBA" id="ARBA00022759"/>
    </source>
</evidence>
<dbReference type="Pfam" id="PF01223">
    <property type="entry name" value="Endonuclease_NS"/>
    <property type="match status" value="2"/>
</dbReference>
<dbReference type="GO" id="GO:0005743">
    <property type="term" value="C:mitochondrial inner membrane"/>
    <property type="evidence" value="ECO:0007669"/>
    <property type="project" value="TreeGrafter"/>
</dbReference>
<organism evidence="9 10">
    <name type="scientific">Anopheles epiroticus</name>
    <dbReference type="NCBI Taxonomy" id="199890"/>
    <lineage>
        <taxon>Eukaryota</taxon>
        <taxon>Metazoa</taxon>
        <taxon>Ecdysozoa</taxon>
        <taxon>Arthropoda</taxon>
        <taxon>Hexapoda</taxon>
        <taxon>Insecta</taxon>
        <taxon>Pterygota</taxon>
        <taxon>Neoptera</taxon>
        <taxon>Endopterygota</taxon>
        <taxon>Diptera</taxon>
        <taxon>Nematocera</taxon>
        <taxon>Culicoidea</taxon>
        <taxon>Culicidae</taxon>
        <taxon>Anophelinae</taxon>
        <taxon>Anopheles</taxon>
    </lineage>
</organism>